<keyword evidence="1" id="KW-1133">Transmembrane helix</keyword>
<keyword evidence="1" id="KW-0472">Membrane</keyword>
<reference evidence="2 3" key="1">
    <citation type="journal article" date="2015" name="Genome Announc.">
        <title>Draft Genome Sequence of Mycobacterium obuense Strain UC1, Isolated from Patient Sputum.</title>
        <authorList>
            <person name="Greninger A.L."/>
            <person name="Cunningham G."/>
            <person name="Hsu E.D."/>
            <person name="Yu J.M."/>
            <person name="Chiu C.Y."/>
            <person name="Miller S."/>
        </authorList>
    </citation>
    <scope>NUCLEOTIDE SEQUENCE [LARGE SCALE GENOMIC DNA]</scope>
    <source>
        <strain evidence="2 3">UC1</strain>
    </source>
</reference>
<dbReference type="RefSeq" id="WP_046364748.1">
    <property type="nucleotide sequence ID" value="NZ_LAUZ02000076.1"/>
</dbReference>
<feature type="transmembrane region" description="Helical" evidence="1">
    <location>
        <begin position="52"/>
        <end position="73"/>
    </location>
</feature>
<protein>
    <submittedName>
        <fullName evidence="2">Uncharacterized protein</fullName>
    </submittedName>
</protein>
<keyword evidence="3" id="KW-1185">Reference proteome</keyword>
<evidence type="ECO:0000256" key="1">
    <source>
        <dbReference type="SAM" id="Phobius"/>
    </source>
</evidence>
<comment type="caution">
    <text evidence="2">The sequence shown here is derived from an EMBL/GenBank/DDBJ whole genome shotgun (WGS) entry which is preliminary data.</text>
</comment>
<keyword evidence="1" id="KW-0812">Transmembrane</keyword>
<evidence type="ECO:0000313" key="3">
    <source>
        <dbReference type="Proteomes" id="UP000034150"/>
    </source>
</evidence>
<accession>A0A0M2JZE8</accession>
<gene>
    <name evidence="2" type="ORF">WN67_19825</name>
</gene>
<dbReference type="EMBL" id="LAUZ02000076">
    <property type="protein sequence ID" value="KKF00254.1"/>
    <property type="molecule type" value="Genomic_DNA"/>
</dbReference>
<dbReference type="AlphaFoldDB" id="A0A0M2JZE8"/>
<evidence type="ECO:0000313" key="2">
    <source>
        <dbReference type="EMBL" id="KKF00254.1"/>
    </source>
</evidence>
<organism evidence="2 3">
    <name type="scientific">Mycolicibacterium obuense</name>
    <dbReference type="NCBI Taxonomy" id="1807"/>
    <lineage>
        <taxon>Bacteria</taxon>
        <taxon>Bacillati</taxon>
        <taxon>Actinomycetota</taxon>
        <taxon>Actinomycetes</taxon>
        <taxon>Mycobacteriales</taxon>
        <taxon>Mycobacteriaceae</taxon>
        <taxon>Mycolicibacterium</taxon>
    </lineage>
</organism>
<name>A0A0M2JZE8_9MYCO</name>
<feature type="transmembrane region" description="Helical" evidence="1">
    <location>
        <begin position="26"/>
        <end position="46"/>
    </location>
</feature>
<dbReference type="PATRIC" id="fig|1807.13.peg.4864"/>
<proteinExistence type="predicted"/>
<sequence>MPDFGQSKTKFRLGPIEFNADGKGPAAALAVGVVGSAAMVGVTAYFGLPVAAILAMGCLPMVLCGLLILVGLLRS</sequence>
<dbReference type="Proteomes" id="UP000034150">
    <property type="component" value="Unassembled WGS sequence"/>
</dbReference>